<feature type="compositionally biased region" description="Basic and acidic residues" evidence="2">
    <location>
        <begin position="711"/>
        <end position="739"/>
    </location>
</feature>
<reference evidence="3" key="1">
    <citation type="submission" date="2023-08" db="EMBL/GenBank/DDBJ databases">
        <authorList>
            <person name="Audoor S."/>
            <person name="Bilcke G."/>
        </authorList>
    </citation>
    <scope>NUCLEOTIDE SEQUENCE</scope>
</reference>
<feature type="compositionally biased region" description="Low complexity" evidence="2">
    <location>
        <begin position="78"/>
        <end position="93"/>
    </location>
</feature>
<evidence type="ECO:0000256" key="2">
    <source>
        <dbReference type="SAM" id="MobiDB-lite"/>
    </source>
</evidence>
<proteinExistence type="predicted"/>
<feature type="compositionally biased region" description="Polar residues" evidence="2">
    <location>
        <begin position="311"/>
        <end position="325"/>
    </location>
</feature>
<feature type="region of interest" description="Disordered" evidence="2">
    <location>
        <begin position="288"/>
        <end position="454"/>
    </location>
</feature>
<feature type="compositionally biased region" description="Polar residues" evidence="2">
    <location>
        <begin position="428"/>
        <end position="443"/>
    </location>
</feature>
<feature type="compositionally biased region" description="Polar residues" evidence="2">
    <location>
        <begin position="630"/>
        <end position="640"/>
    </location>
</feature>
<organism evidence="3 4">
    <name type="scientific">Cylindrotheca closterium</name>
    <dbReference type="NCBI Taxonomy" id="2856"/>
    <lineage>
        <taxon>Eukaryota</taxon>
        <taxon>Sar</taxon>
        <taxon>Stramenopiles</taxon>
        <taxon>Ochrophyta</taxon>
        <taxon>Bacillariophyta</taxon>
        <taxon>Bacillariophyceae</taxon>
        <taxon>Bacillariophycidae</taxon>
        <taxon>Bacillariales</taxon>
        <taxon>Bacillariaceae</taxon>
        <taxon>Cylindrotheca</taxon>
    </lineage>
</organism>
<feature type="region of interest" description="Disordered" evidence="2">
    <location>
        <begin position="527"/>
        <end position="781"/>
    </location>
</feature>
<feature type="region of interest" description="Disordered" evidence="2">
    <location>
        <begin position="1"/>
        <end position="185"/>
    </location>
</feature>
<feature type="coiled-coil region" evidence="1">
    <location>
        <begin position="799"/>
        <end position="887"/>
    </location>
</feature>
<feature type="coiled-coil region" evidence="1">
    <location>
        <begin position="919"/>
        <end position="1175"/>
    </location>
</feature>
<keyword evidence="4" id="KW-1185">Reference proteome</keyword>
<dbReference type="Proteomes" id="UP001295423">
    <property type="component" value="Unassembled WGS sequence"/>
</dbReference>
<gene>
    <name evidence="3" type="ORF">CYCCA115_LOCUS24305</name>
</gene>
<feature type="region of interest" description="Disordered" evidence="2">
    <location>
        <begin position="229"/>
        <end position="250"/>
    </location>
</feature>
<feature type="compositionally biased region" description="Polar residues" evidence="2">
    <location>
        <begin position="604"/>
        <end position="615"/>
    </location>
</feature>
<sequence>MDGDLLGDMAFAAPANESASQTQPTAPIPTMDFLSGSPIKTKEQVPSGSPINDLENGKDKDAGDGVSQLPFSDDKTELQTQTQSEPQEQQQSSVNGLLDFPASFAVPVPSDPKMGVKPFPANPGLATDPCTPPTQQTKGDPPLDPFPDQPSASHPDRFAASTTNDAIGNVFDPFSDQSPQSAAPDLSVASFATEAAAQAADSSVDPFSPVEQTDEIPVGAQALDLFGDSTAASEQSSTSTYAVGKSGDGNQLVETQCIERTTTTAQTAQEDQNETSKLENITVVPAISLSPLETPTDKALTETAEAMDEAPSTSTPPTVQKQPETAPSEEVAKIKKVGPTCPEEKANSVPDPPAVATTETSKLERESSGDSKEALIGESQSKPTEPSMPQNGNDDKSENSKQEDSAAIPGKGQNKSKASDEKPHANINAATNGAQEKMGQQGQKADEPAKAIPPIKIGMVNQKLDFGMASNMFRSFSSKSGAQLKQLQSKGGVSLKVGLSRLGEASSNLAGTIKQKNAVSNVFKVEESTLPENMQPVGSQHPSNREFERKDAASMESASETPSTDAPEHNVAVSTSSGERKDEGKTMENEEDGDVKPPKVPHPKNTSTTSESTNDLAEKTTDVTPVTTTAGMQTKGSGNSESKEKGVKQGLTASAVTSLFGLKIEKLPIATSNTDKAKIDGQEKKTSLPKNAEKSNEDDVENAPTAQLENQTDKEQNTFETEKKNENGDPKDDSEKATQDLEENATEGLQKKQDLVQDDVDAKATLANESFEEKKQESFENPLLADGVGQNAEVNSVQNTALSDQNAKFIARIAALEKELRTSKDGSLKQIQTLEEDLQARKEDSARQIQTLQKELQASKDGSSRLIKSLEKKLHASQETVKQLKDKSMKLQQGAEENELKKDLIEDLNSKLQTEMSKRQDSETTAKKTKEKLDKVAEQFNALQTTSKERLLQMKGAIDKLMQSNKKMEEEIIGIREERDEQGRRLSSNTTQLHEAKKNAAIKVNAAEHYELKMNELDAELKQTKDKMAQIKFERDRFRKELGNWKKYAEDRNKQLEGQLKHEKKLNEERKRRMKFFVEAKTEEARSSNVDNVSLQAELDQTTRSLKDFNQRYKQLHSQWVQAQTRNRELQRDMAKMKNDSEKMSKVGGTLEAKLSRYSNEIEDHKSKRLAAKNELMTVIAKLEEEKKASARVKDFVKGTIIPKVLLQHQVLQESADHFEGGIRQLALRFGREFSSLRRKSNGKPDPLSDWKPKTLEEIQAMIGDANTARILSKLEDETQRVNEQVSNVSTSAGQLESLLVAPTTKGCVGAMFSNF</sequence>
<feature type="compositionally biased region" description="Basic and acidic residues" evidence="2">
    <location>
        <begin position="543"/>
        <end position="553"/>
    </location>
</feature>
<keyword evidence="1" id="KW-0175">Coiled coil</keyword>
<evidence type="ECO:0000256" key="1">
    <source>
        <dbReference type="SAM" id="Coils"/>
    </source>
</evidence>
<comment type="caution">
    <text evidence="3">The sequence shown here is derived from an EMBL/GenBank/DDBJ whole genome shotgun (WGS) entry which is preliminary data.</text>
</comment>
<feature type="compositionally biased region" description="Basic and acidic residues" evidence="2">
    <location>
        <begin position="393"/>
        <end position="404"/>
    </location>
</feature>
<feature type="compositionally biased region" description="Polar residues" evidence="2">
    <location>
        <begin position="530"/>
        <end position="542"/>
    </location>
</feature>
<feature type="compositionally biased region" description="Low complexity" evidence="2">
    <location>
        <begin position="229"/>
        <end position="242"/>
    </location>
</feature>
<evidence type="ECO:0000313" key="3">
    <source>
        <dbReference type="EMBL" id="CAJ1970285.1"/>
    </source>
</evidence>
<feature type="compositionally biased region" description="Basic and acidic residues" evidence="2">
    <location>
        <begin position="361"/>
        <end position="375"/>
    </location>
</feature>
<dbReference type="EMBL" id="CAKOGP040002491">
    <property type="protein sequence ID" value="CAJ1970285.1"/>
    <property type="molecule type" value="Genomic_DNA"/>
</dbReference>
<evidence type="ECO:0000313" key="4">
    <source>
        <dbReference type="Proteomes" id="UP001295423"/>
    </source>
</evidence>
<feature type="compositionally biased region" description="Basic and acidic residues" evidence="2">
    <location>
        <begin position="578"/>
        <end position="588"/>
    </location>
</feature>
<feature type="compositionally biased region" description="Polar residues" evidence="2">
    <location>
        <begin position="378"/>
        <end position="392"/>
    </location>
</feature>
<feature type="compositionally biased region" description="Basic and acidic residues" evidence="2">
    <location>
        <begin position="675"/>
        <end position="697"/>
    </location>
</feature>
<accession>A0AAD2PYA3</accession>
<name>A0AAD2PYA3_9STRA</name>
<protein>
    <submittedName>
        <fullName evidence="3">Uncharacterized protein</fullName>
    </submittedName>
</protein>